<name>A0AAW6P2Y9_9PSED</name>
<dbReference type="RefSeq" id="WP_276213938.1">
    <property type="nucleotide sequence ID" value="NZ_JARJLR010000104.1"/>
</dbReference>
<proteinExistence type="predicted"/>
<dbReference type="EMBL" id="JARJLR010000104">
    <property type="protein sequence ID" value="MDF3841090.1"/>
    <property type="molecule type" value="Genomic_DNA"/>
</dbReference>
<dbReference type="Proteomes" id="UP001220662">
    <property type="component" value="Unassembled WGS sequence"/>
</dbReference>
<reference evidence="1" key="1">
    <citation type="submission" date="2023-03" db="EMBL/GenBank/DDBJ databases">
        <title>Draft assemblies of triclosan tolerant bacteria isolated from returned activated sludge.</title>
        <authorList>
            <person name="Van Hamelsveld S."/>
        </authorList>
    </citation>
    <scope>NUCLEOTIDE SEQUENCE</scope>
    <source>
        <strain evidence="1">GW210015_S63</strain>
    </source>
</reference>
<gene>
    <name evidence="1" type="ORF">P3W55_05130</name>
</gene>
<sequence length="53" mass="5868">MKWLMFFLKAMARALSAMVLVLVLGYVLGVGFVSAWRAHQPEVHVVVLPGRTA</sequence>
<dbReference type="AlphaFoldDB" id="A0AAW6P2Y9"/>
<comment type="caution">
    <text evidence="1">The sequence shown here is derived from an EMBL/GenBank/DDBJ whole genome shotgun (WGS) entry which is preliminary data.</text>
</comment>
<organism evidence="1 2">
    <name type="scientific">Pseudomonas citronellolis</name>
    <dbReference type="NCBI Taxonomy" id="53408"/>
    <lineage>
        <taxon>Bacteria</taxon>
        <taxon>Pseudomonadati</taxon>
        <taxon>Pseudomonadota</taxon>
        <taxon>Gammaproteobacteria</taxon>
        <taxon>Pseudomonadales</taxon>
        <taxon>Pseudomonadaceae</taxon>
        <taxon>Pseudomonas</taxon>
    </lineage>
</organism>
<protein>
    <submittedName>
        <fullName evidence="1">Uncharacterized protein</fullName>
    </submittedName>
</protein>
<evidence type="ECO:0000313" key="1">
    <source>
        <dbReference type="EMBL" id="MDF3841090.1"/>
    </source>
</evidence>
<evidence type="ECO:0000313" key="2">
    <source>
        <dbReference type="Proteomes" id="UP001220662"/>
    </source>
</evidence>
<accession>A0AAW6P2Y9</accession>